<dbReference type="PANTHER" id="PTHR12654:SF0">
    <property type="entry name" value="NON-LYSOSOMAL GLUCOSYLCERAMIDASE"/>
    <property type="match status" value="1"/>
</dbReference>
<reference evidence="2" key="1">
    <citation type="journal article" date="2019" name="Int. J. Syst. Evol. Microbiol.">
        <title>The Global Catalogue of Microorganisms (GCM) 10K type strain sequencing project: providing services to taxonomists for standard genome sequencing and annotation.</title>
        <authorList>
            <consortium name="The Broad Institute Genomics Platform"/>
            <consortium name="The Broad Institute Genome Sequencing Center for Infectious Disease"/>
            <person name="Wu L."/>
            <person name="Ma J."/>
        </authorList>
    </citation>
    <scope>NUCLEOTIDE SEQUENCE [LARGE SCALE GENOMIC DNA]</scope>
    <source>
        <strain evidence="2">JCM 3325</strain>
    </source>
</reference>
<name>A0ABP5VUI0_9ACTN</name>
<dbReference type="Proteomes" id="UP001501231">
    <property type="component" value="Unassembled WGS sequence"/>
</dbReference>
<dbReference type="EMBL" id="BAAARW010000008">
    <property type="protein sequence ID" value="GAA2412247.1"/>
    <property type="molecule type" value="Genomic_DNA"/>
</dbReference>
<dbReference type="Gene3D" id="1.50.10.10">
    <property type="match status" value="1"/>
</dbReference>
<gene>
    <name evidence="1" type="ORF">GCM10010191_21990</name>
</gene>
<protein>
    <submittedName>
        <fullName evidence="1">Uncharacterized protein</fullName>
    </submittedName>
</protein>
<dbReference type="SUPFAM" id="SSF48208">
    <property type="entry name" value="Six-hairpin glycosidases"/>
    <property type="match status" value="1"/>
</dbReference>
<sequence length="478" mass="52498">MVFNASFWEAGLVSSSVTPAPGGPRLGSELPGTHLFYLIDAGSGGASANEMDVDSFGYVCYTKLFPNLELGRLRAWLQLTKQDRWGRVPQQIEANTGPYISATAANQGAPSATSEPVFGAPPPNTDDLGALFDPAGGDAFRDCFHKLIYRVYALYKETGDKSLVTYGYAPMLRTLKHSQFFRPPGSRLPADPPSNNPPNTYDQLLVNGHGIYNCQLYLLSLQILSKLTPTAIALGVPEATPAVREQIDTELAAAKAEFERIFWNPKTGRYRYCDGTGGIDGRTGDIFGAKKPVLPPDAVFLDSFYAQCVASQLGLPDLIDLRRARTHWHNTLDAFLAPKDADGKPTGPPIILDENLNPYPMNYIQSPGRFVPEIADVWPGTTWMATAAAVHIGRRTRDRELIAKALKMSEAVANRIYDDGATTKGHAFATPESWFVENVNISRYAAYARARSIWQLVDALDPILRRPRPSKPGRTRRP</sequence>
<organism evidence="1 2">
    <name type="scientific">Actinomadura vinacea</name>
    <dbReference type="NCBI Taxonomy" id="115336"/>
    <lineage>
        <taxon>Bacteria</taxon>
        <taxon>Bacillati</taxon>
        <taxon>Actinomycetota</taxon>
        <taxon>Actinomycetes</taxon>
        <taxon>Streptosporangiales</taxon>
        <taxon>Thermomonosporaceae</taxon>
        <taxon>Actinomadura</taxon>
    </lineage>
</organism>
<evidence type="ECO:0000313" key="2">
    <source>
        <dbReference type="Proteomes" id="UP001501231"/>
    </source>
</evidence>
<dbReference type="InterPro" id="IPR052566">
    <property type="entry name" value="Non-lysos_glucosylceramidase"/>
</dbReference>
<accession>A0ABP5VUI0</accession>
<keyword evidence="2" id="KW-1185">Reference proteome</keyword>
<comment type="caution">
    <text evidence="1">The sequence shown here is derived from an EMBL/GenBank/DDBJ whole genome shotgun (WGS) entry which is preliminary data.</text>
</comment>
<dbReference type="InterPro" id="IPR008928">
    <property type="entry name" value="6-hairpin_glycosidase_sf"/>
</dbReference>
<dbReference type="PANTHER" id="PTHR12654">
    <property type="entry name" value="BILE ACID BETA-GLUCOSIDASE-RELATED"/>
    <property type="match status" value="1"/>
</dbReference>
<proteinExistence type="predicted"/>
<evidence type="ECO:0000313" key="1">
    <source>
        <dbReference type="EMBL" id="GAA2412247.1"/>
    </source>
</evidence>
<dbReference type="InterPro" id="IPR012341">
    <property type="entry name" value="6hp_glycosidase-like_sf"/>
</dbReference>